<dbReference type="STRING" id="77586.A0A0D9X9T7"/>
<dbReference type="Gramene" id="LPERR08G17410.2">
    <property type="protein sequence ID" value="LPERR08G17410.2"/>
    <property type="gene ID" value="LPERR08G17410"/>
</dbReference>
<reference evidence="4 5" key="1">
    <citation type="submission" date="2012-08" db="EMBL/GenBank/DDBJ databases">
        <title>Oryza genome evolution.</title>
        <authorList>
            <person name="Wing R.A."/>
        </authorList>
    </citation>
    <scope>NUCLEOTIDE SEQUENCE</scope>
</reference>
<name>A0A0D9X9T7_9ORYZ</name>
<dbReference type="Proteomes" id="UP000032180">
    <property type="component" value="Chromosome 8"/>
</dbReference>
<evidence type="ECO:0008006" key="6">
    <source>
        <dbReference type="Google" id="ProtNLM"/>
    </source>
</evidence>
<evidence type="ECO:0000256" key="2">
    <source>
        <dbReference type="SAM" id="Phobius"/>
    </source>
</evidence>
<reference evidence="4" key="3">
    <citation type="submission" date="2015-04" db="UniProtKB">
        <authorList>
            <consortium name="EnsemblPlants"/>
        </authorList>
    </citation>
    <scope>IDENTIFICATION</scope>
</reference>
<proteinExistence type="predicted"/>
<dbReference type="PANTHER" id="PTHR34360">
    <property type="entry name" value="OS08G0519400 PROTEIN"/>
    <property type="match status" value="1"/>
</dbReference>
<keyword evidence="2" id="KW-0812">Transmembrane</keyword>
<feature type="chain" id="PRO_5002349613" description="DUF641 domain-containing protein" evidence="3">
    <location>
        <begin position="28"/>
        <end position="440"/>
    </location>
</feature>
<dbReference type="Gene3D" id="1.20.120.20">
    <property type="entry name" value="Apolipoprotein"/>
    <property type="match status" value="1"/>
</dbReference>
<dbReference type="HOGENOM" id="CLU_041366_2_0_1"/>
<keyword evidence="5" id="KW-1185">Reference proteome</keyword>
<evidence type="ECO:0000256" key="1">
    <source>
        <dbReference type="SAM" id="Coils"/>
    </source>
</evidence>
<dbReference type="AlphaFoldDB" id="A0A0D9X9T7"/>
<dbReference type="SUPFAM" id="SSF58113">
    <property type="entry name" value="Apolipoprotein A-I"/>
    <property type="match status" value="1"/>
</dbReference>
<evidence type="ECO:0000256" key="3">
    <source>
        <dbReference type="SAM" id="SignalP"/>
    </source>
</evidence>
<keyword evidence="2" id="KW-0472">Membrane</keyword>
<feature type="transmembrane region" description="Helical" evidence="2">
    <location>
        <begin position="395"/>
        <end position="415"/>
    </location>
</feature>
<keyword evidence="3" id="KW-0732">Signal</keyword>
<evidence type="ECO:0000313" key="5">
    <source>
        <dbReference type="Proteomes" id="UP000032180"/>
    </source>
</evidence>
<keyword evidence="1" id="KW-0175">Coiled coil</keyword>
<keyword evidence="2" id="KW-1133">Transmembrane helix</keyword>
<protein>
    <recommendedName>
        <fullName evidence="6">DUF641 domain-containing protein</fullName>
    </recommendedName>
</protein>
<organism evidence="4 5">
    <name type="scientific">Leersia perrieri</name>
    <dbReference type="NCBI Taxonomy" id="77586"/>
    <lineage>
        <taxon>Eukaryota</taxon>
        <taxon>Viridiplantae</taxon>
        <taxon>Streptophyta</taxon>
        <taxon>Embryophyta</taxon>
        <taxon>Tracheophyta</taxon>
        <taxon>Spermatophyta</taxon>
        <taxon>Magnoliopsida</taxon>
        <taxon>Liliopsida</taxon>
        <taxon>Poales</taxon>
        <taxon>Poaceae</taxon>
        <taxon>BOP clade</taxon>
        <taxon>Oryzoideae</taxon>
        <taxon>Oryzeae</taxon>
        <taxon>Oryzinae</taxon>
        <taxon>Leersia</taxon>
    </lineage>
</organism>
<sequence>MGRISRLLLVAAAALLVIAAAVTGVTAQEAAVPEEIVVVGKEEDLEAAAALRGELQQLREKISGLESGIAERSQELKVKDDSIANLEKLIEEKSQKIASLQSEITSLQAKGSVAAEEQVGKANARAIDKLKKDVEAQSVNKATLENRANDAEKKLQELNAKIDVLRKANDKQKRKLQNTERALKVAEEELMRVHLEATTKSKQLTEVHGAWLPPWLAAHSARYMEVISGHWSEHGKPAIHTFLQKASEKSAQAKKWAEPHVETAKTKWVPVKEKLVVLKKNTEPYIQKVSSKSVEVYEASRDAVKPHVAKVKEFADPYFQEAKKFSKPYIDQVAEVTKPHVEKVRTTLKPYTKRAVHVYGSFLESATTYHRQAQGTILDYLRQHEVTKSLATKELVWFLASALLAVPVYVIYRLLMGAFCTKKLKRPTHGDLGAESAMVE</sequence>
<accession>A0A0D9X9T7</accession>
<dbReference type="eggNOG" id="ENOG502QRG9">
    <property type="taxonomic scope" value="Eukaryota"/>
</dbReference>
<dbReference type="Gene3D" id="1.10.287.1490">
    <property type="match status" value="1"/>
</dbReference>
<feature type="coiled-coil region" evidence="1">
    <location>
        <begin position="41"/>
        <end position="196"/>
    </location>
</feature>
<dbReference type="PANTHER" id="PTHR34360:SF1">
    <property type="entry name" value="OS08G0519400 PROTEIN"/>
    <property type="match status" value="1"/>
</dbReference>
<feature type="signal peptide" evidence="3">
    <location>
        <begin position="1"/>
        <end position="27"/>
    </location>
</feature>
<evidence type="ECO:0000313" key="4">
    <source>
        <dbReference type="EnsemblPlants" id="LPERR08G17410.2"/>
    </source>
</evidence>
<reference evidence="5" key="2">
    <citation type="submission" date="2013-12" db="EMBL/GenBank/DDBJ databases">
        <authorList>
            <person name="Yu Y."/>
            <person name="Lee S."/>
            <person name="de Baynast K."/>
            <person name="Wissotski M."/>
            <person name="Liu L."/>
            <person name="Talag J."/>
            <person name="Goicoechea J."/>
            <person name="Angelova A."/>
            <person name="Jetty R."/>
            <person name="Kudrna D."/>
            <person name="Golser W."/>
            <person name="Rivera L."/>
            <person name="Zhang J."/>
            <person name="Wing R."/>
        </authorList>
    </citation>
    <scope>NUCLEOTIDE SEQUENCE</scope>
</reference>
<dbReference type="EnsemblPlants" id="LPERR08G17410.2">
    <property type="protein sequence ID" value="LPERR08G17410.2"/>
    <property type="gene ID" value="LPERR08G17410"/>
</dbReference>